<reference evidence="3" key="1">
    <citation type="submission" date="2022-07" db="EMBL/GenBank/DDBJ databases">
        <title>Evaluation of T. orientalis genome assembly methods using nanopore sequencing and analysis of variation between genomes.</title>
        <authorList>
            <person name="Yam J."/>
            <person name="Micallef M.L."/>
            <person name="Liu M."/>
            <person name="Djordjevic S.P."/>
            <person name="Bogema D.R."/>
            <person name="Jenkins C."/>
        </authorList>
    </citation>
    <scope>NUCLEOTIDE SEQUENCE</scope>
    <source>
        <strain evidence="3">Goon Nure</strain>
    </source>
</reference>
<evidence type="ECO:0000313" key="3">
    <source>
        <dbReference type="EMBL" id="UKJ99976.1"/>
    </source>
</evidence>
<dbReference type="Pfam" id="PF04385">
    <property type="entry name" value="FAINT"/>
    <property type="match status" value="2"/>
</dbReference>
<keyword evidence="2" id="KW-0732">Signal</keyword>
<gene>
    <name evidence="3" type="ORF">MACK_000042</name>
</gene>
<name>A0A976MBF5_THEOR</name>
<feature type="compositionally biased region" description="Basic and acidic residues" evidence="1">
    <location>
        <begin position="240"/>
        <end position="256"/>
    </location>
</feature>
<sequence length="446" mass="51388">MDVSTSLTFLFIYSLLVYSKNIVQSRHNDDSGLREAADRLNVFSQNPEFRNAFTHKQSENVEKSNDLNRSKFRLVIVDINNKKSNDLVDYRYNSANDTHIFTAIQPNVIKRITDGGKLLWDSRNREFADEIFVKYSEGIPTIRIHSFGDESPRDLVSRSMEAEAKNKKDGSVEYKVDENKLASEQTQLSEDGNYRIVWKPRYSEHYGKAILIPDSSGRLSVKAIFPQPKKLELVPVSPRPVKEGPKEPTKKEPEEILKETKEVTQPKVVREEQKEKAPAPKPKEAGFIVPKSRLKELLNTEMVGIDLNINSDTSTDEYSVRVNDVNDKIFTAKTGYGFKSVKTTRKTIWKAKDLSQYAEYVDIYDTGNYTRDLVVFMYNGNVVKYRRPLMSALWYKSEDHKEFSKFLNKDNTLKKQKTEYVMGYTKSENQCNAFICAITFGNFQCC</sequence>
<evidence type="ECO:0000313" key="4">
    <source>
        <dbReference type="Proteomes" id="UP000244811"/>
    </source>
</evidence>
<dbReference type="Proteomes" id="UP000244811">
    <property type="component" value="Chromosome 1"/>
</dbReference>
<protein>
    <submittedName>
        <fullName evidence="3">Uncharacterized protein</fullName>
    </submittedName>
</protein>
<accession>A0A976MBF5</accession>
<evidence type="ECO:0000256" key="2">
    <source>
        <dbReference type="SAM" id="SignalP"/>
    </source>
</evidence>
<organism evidence="3 4">
    <name type="scientific">Theileria orientalis</name>
    <dbReference type="NCBI Taxonomy" id="68886"/>
    <lineage>
        <taxon>Eukaryota</taxon>
        <taxon>Sar</taxon>
        <taxon>Alveolata</taxon>
        <taxon>Apicomplexa</taxon>
        <taxon>Aconoidasida</taxon>
        <taxon>Piroplasmida</taxon>
        <taxon>Theileriidae</taxon>
        <taxon>Theileria</taxon>
    </lineage>
</organism>
<dbReference type="EMBL" id="CP056069">
    <property type="protein sequence ID" value="UKJ99976.1"/>
    <property type="molecule type" value="Genomic_DNA"/>
</dbReference>
<evidence type="ECO:0000256" key="1">
    <source>
        <dbReference type="SAM" id="MobiDB-lite"/>
    </source>
</evidence>
<dbReference type="AlphaFoldDB" id="A0A976MBF5"/>
<dbReference type="InterPro" id="IPR007480">
    <property type="entry name" value="DUF529"/>
</dbReference>
<feature type="signal peptide" evidence="2">
    <location>
        <begin position="1"/>
        <end position="19"/>
    </location>
</feature>
<proteinExistence type="predicted"/>
<feature type="chain" id="PRO_5037179807" evidence="2">
    <location>
        <begin position="20"/>
        <end position="446"/>
    </location>
</feature>
<feature type="region of interest" description="Disordered" evidence="1">
    <location>
        <begin position="236"/>
        <end position="256"/>
    </location>
</feature>